<dbReference type="OrthoDB" id="125011at2759"/>
<evidence type="ECO:0000259" key="1">
    <source>
        <dbReference type="PROSITE" id="PS51900"/>
    </source>
</evidence>
<proteinExistence type="predicted"/>
<dbReference type="InterPro" id="IPR044068">
    <property type="entry name" value="CB"/>
</dbReference>
<accession>W4GP33</accession>
<organism evidence="2">
    <name type="scientific">Aphanomyces astaci</name>
    <name type="common">Crayfish plague agent</name>
    <dbReference type="NCBI Taxonomy" id="112090"/>
    <lineage>
        <taxon>Eukaryota</taxon>
        <taxon>Sar</taxon>
        <taxon>Stramenopiles</taxon>
        <taxon>Oomycota</taxon>
        <taxon>Saprolegniomycetes</taxon>
        <taxon>Saprolegniales</taxon>
        <taxon>Verrucalvaceae</taxon>
        <taxon>Aphanomyces</taxon>
    </lineage>
</organism>
<dbReference type="PROSITE" id="PS51900">
    <property type="entry name" value="CB"/>
    <property type="match status" value="1"/>
</dbReference>
<dbReference type="AlphaFoldDB" id="W4GP33"/>
<feature type="domain" description="Core-binding (CB)" evidence="1">
    <location>
        <begin position="17"/>
        <end position="104"/>
    </location>
</feature>
<evidence type="ECO:0000313" key="2">
    <source>
        <dbReference type="EMBL" id="ETV80774.1"/>
    </source>
</evidence>
<dbReference type="GeneID" id="20808253"/>
<name>W4GP33_APHAT</name>
<dbReference type="RefSeq" id="XP_009829721.1">
    <property type="nucleotide sequence ID" value="XM_009831419.1"/>
</dbReference>
<dbReference type="EMBL" id="KI913125">
    <property type="protein sequence ID" value="ETV80774.1"/>
    <property type="molecule type" value="Genomic_DNA"/>
</dbReference>
<reference evidence="2" key="1">
    <citation type="submission" date="2013-12" db="EMBL/GenBank/DDBJ databases">
        <title>The Genome Sequence of Aphanomyces astaci APO3.</title>
        <authorList>
            <consortium name="The Broad Institute Genomics Platform"/>
            <person name="Russ C."/>
            <person name="Tyler B."/>
            <person name="van West P."/>
            <person name="Dieguez-Uribeondo J."/>
            <person name="Young S.K."/>
            <person name="Zeng Q."/>
            <person name="Gargeya S."/>
            <person name="Fitzgerald M."/>
            <person name="Abouelleil A."/>
            <person name="Alvarado L."/>
            <person name="Chapman S.B."/>
            <person name="Gainer-Dewar J."/>
            <person name="Goldberg J."/>
            <person name="Griggs A."/>
            <person name="Gujja S."/>
            <person name="Hansen M."/>
            <person name="Howarth C."/>
            <person name="Imamovic A."/>
            <person name="Ireland A."/>
            <person name="Larimer J."/>
            <person name="McCowan C."/>
            <person name="Murphy C."/>
            <person name="Pearson M."/>
            <person name="Poon T.W."/>
            <person name="Priest M."/>
            <person name="Roberts A."/>
            <person name="Saif S."/>
            <person name="Shea T."/>
            <person name="Sykes S."/>
            <person name="Wortman J."/>
            <person name="Nusbaum C."/>
            <person name="Birren B."/>
        </authorList>
    </citation>
    <scope>NUCLEOTIDE SEQUENCE [LARGE SCALE GENOMIC DNA]</scope>
    <source>
        <strain evidence="2">APO3</strain>
    </source>
</reference>
<dbReference type="VEuPathDB" id="FungiDB:H257_06257"/>
<protein>
    <recommendedName>
        <fullName evidence="1">Core-binding (CB) domain-containing protein</fullName>
    </recommendedName>
</protein>
<sequence length="441" mass="48748">MADDEARNVVSTRQQATTVQDLRDNRLADGSKKGYRSGLRQIVAWLRAAGRTGSINPDGSIDLDVFTYEDFTEFVLHKYKNDGVSLSTLSGYRSAIKDYYNRQNVAIPSGFVSDATTIYQGDQYVGRVVAGLPRGSGDFAVLPPHFIAGSDDAVSASGQLVFPRLWRHEELRGVLKSCLVSLLYHKTFLENALPSKHPLLSSVLFGDPLMVTRLAPKVTLASTMMQPTGIPPHVSLHSQLETNLAAIRDLPGEIRTVIEGILDEKGITSGNITHSLLERLLNNAVARVTCTSSRAVVTTAVDDNAPVHPVHFWGGRWHFLPEDFELPSVDVATAWHYWWCGSPARNIPPLHKIDTQDLTKKQGKIYCEWKFAVNGLHDIYRSATGGPLSRPYIASSVIAAFTTITESLSSSWGLTEQGRQRRLSQVKMVTFARLARKRSHV</sequence>
<gene>
    <name evidence="2" type="ORF">H257_06257</name>
</gene>